<name>A0A2P5AF38_PARAD</name>
<evidence type="ECO:0000313" key="1">
    <source>
        <dbReference type="EMBL" id="PON35155.1"/>
    </source>
</evidence>
<gene>
    <name evidence="1" type="ORF">PanWU01x14_338630</name>
</gene>
<feature type="non-terminal residue" evidence="1">
    <location>
        <position position="43"/>
    </location>
</feature>
<organism evidence="1 2">
    <name type="scientific">Parasponia andersonii</name>
    <name type="common">Sponia andersonii</name>
    <dbReference type="NCBI Taxonomy" id="3476"/>
    <lineage>
        <taxon>Eukaryota</taxon>
        <taxon>Viridiplantae</taxon>
        <taxon>Streptophyta</taxon>
        <taxon>Embryophyta</taxon>
        <taxon>Tracheophyta</taxon>
        <taxon>Spermatophyta</taxon>
        <taxon>Magnoliopsida</taxon>
        <taxon>eudicotyledons</taxon>
        <taxon>Gunneridae</taxon>
        <taxon>Pentapetalae</taxon>
        <taxon>rosids</taxon>
        <taxon>fabids</taxon>
        <taxon>Rosales</taxon>
        <taxon>Cannabaceae</taxon>
        <taxon>Parasponia</taxon>
    </lineage>
</organism>
<protein>
    <submittedName>
        <fullName evidence="1">Uncharacterized protein</fullName>
    </submittedName>
</protein>
<reference evidence="2" key="1">
    <citation type="submission" date="2016-06" db="EMBL/GenBank/DDBJ databases">
        <title>Parallel loss of symbiosis genes in relatives of nitrogen-fixing non-legume Parasponia.</title>
        <authorList>
            <person name="Van Velzen R."/>
            <person name="Holmer R."/>
            <person name="Bu F."/>
            <person name="Rutten L."/>
            <person name="Van Zeijl A."/>
            <person name="Liu W."/>
            <person name="Santuari L."/>
            <person name="Cao Q."/>
            <person name="Sharma T."/>
            <person name="Shen D."/>
            <person name="Roswanjaya Y."/>
            <person name="Wardhani T."/>
            <person name="Kalhor M.S."/>
            <person name="Jansen J."/>
            <person name="Van den Hoogen J."/>
            <person name="Gungor B."/>
            <person name="Hartog M."/>
            <person name="Hontelez J."/>
            <person name="Verver J."/>
            <person name="Yang W.-C."/>
            <person name="Schijlen E."/>
            <person name="Repin R."/>
            <person name="Schilthuizen M."/>
            <person name="Schranz E."/>
            <person name="Heidstra R."/>
            <person name="Miyata K."/>
            <person name="Fedorova E."/>
            <person name="Kohlen W."/>
            <person name="Bisseling T."/>
            <person name="Smit S."/>
            <person name="Geurts R."/>
        </authorList>
    </citation>
    <scope>NUCLEOTIDE SEQUENCE [LARGE SCALE GENOMIC DNA]</scope>
    <source>
        <strain evidence="2">cv. WU1-14</strain>
    </source>
</reference>
<keyword evidence="2" id="KW-1185">Reference proteome</keyword>
<dbReference type="Proteomes" id="UP000237105">
    <property type="component" value="Unassembled WGS sequence"/>
</dbReference>
<dbReference type="EMBL" id="JXTB01000625">
    <property type="protein sequence ID" value="PON35155.1"/>
    <property type="molecule type" value="Genomic_DNA"/>
</dbReference>
<accession>A0A2P5AF38</accession>
<proteinExistence type="predicted"/>
<sequence>MTSIADLVAGMMEKSDSSVRGDGHFGDGIGKPEAELKTCLSPW</sequence>
<dbReference type="AlphaFoldDB" id="A0A2P5AF38"/>
<comment type="caution">
    <text evidence="1">The sequence shown here is derived from an EMBL/GenBank/DDBJ whole genome shotgun (WGS) entry which is preliminary data.</text>
</comment>
<evidence type="ECO:0000313" key="2">
    <source>
        <dbReference type="Proteomes" id="UP000237105"/>
    </source>
</evidence>